<dbReference type="CDD" id="cd07040">
    <property type="entry name" value="HP"/>
    <property type="match status" value="1"/>
</dbReference>
<name>A0AAW9A774_9BACL</name>
<comment type="caution">
    <text evidence="1">The sequence shown here is derived from an EMBL/GenBank/DDBJ whole genome shotgun (WGS) entry which is preliminary data.</text>
</comment>
<dbReference type="PANTHER" id="PTHR48100">
    <property type="entry name" value="BROAD-SPECIFICITY PHOSPHATASE YOR283W-RELATED"/>
    <property type="match status" value="1"/>
</dbReference>
<accession>A0AAW9A774</accession>
<dbReference type="GO" id="GO:0005737">
    <property type="term" value="C:cytoplasm"/>
    <property type="evidence" value="ECO:0007669"/>
    <property type="project" value="TreeGrafter"/>
</dbReference>
<dbReference type="SMART" id="SM00855">
    <property type="entry name" value="PGAM"/>
    <property type="match status" value="1"/>
</dbReference>
<evidence type="ECO:0000313" key="1">
    <source>
        <dbReference type="EMBL" id="MDW0117227.1"/>
    </source>
</evidence>
<dbReference type="Gene3D" id="3.40.50.1240">
    <property type="entry name" value="Phosphoglycerate mutase-like"/>
    <property type="match status" value="1"/>
</dbReference>
<organism evidence="1 2">
    <name type="scientific">Sporosarcina thermotolerans</name>
    <dbReference type="NCBI Taxonomy" id="633404"/>
    <lineage>
        <taxon>Bacteria</taxon>
        <taxon>Bacillati</taxon>
        <taxon>Bacillota</taxon>
        <taxon>Bacilli</taxon>
        <taxon>Bacillales</taxon>
        <taxon>Caryophanaceae</taxon>
        <taxon>Sporosarcina</taxon>
    </lineage>
</organism>
<protein>
    <submittedName>
        <fullName evidence="1">Histidine phosphatase family protein</fullName>
    </submittedName>
</protein>
<dbReference type="PANTHER" id="PTHR48100:SF1">
    <property type="entry name" value="HISTIDINE PHOSPHATASE FAMILY PROTEIN-RELATED"/>
    <property type="match status" value="1"/>
</dbReference>
<keyword evidence="2" id="KW-1185">Reference proteome</keyword>
<dbReference type="GO" id="GO:0016791">
    <property type="term" value="F:phosphatase activity"/>
    <property type="evidence" value="ECO:0007669"/>
    <property type="project" value="TreeGrafter"/>
</dbReference>
<dbReference type="Pfam" id="PF00300">
    <property type="entry name" value="His_Phos_1"/>
    <property type="match status" value="1"/>
</dbReference>
<evidence type="ECO:0000313" key="2">
    <source>
        <dbReference type="Proteomes" id="UP001271648"/>
    </source>
</evidence>
<gene>
    <name evidence="1" type="ORF">QTL97_09790</name>
</gene>
<reference evidence="1 2" key="1">
    <citation type="submission" date="2023-06" db="EMBL/GenBank/DDBJ databases">
        <title>Sporosarcina sp. nov., isolated from Korean traditional fermented seafood 'Jeotgal'.</title>
        <authorList>
            <person name="Yang A.I."/>
            <person name="Shin N.-R."/>
        </authorList>
    </citation>
    <scope>NUCLEOTIDE SEQUENCE [LARGE SCALE GENOMIC DNA]</scope>
    <source>
        <strain evidence="1 2">KCTC43456</strain>
    </source>
</reference>
<dbReference type="InterPro" id="IPR050275">
    <property type="entry name" value="PGM_Phosphatase"/>
</dbReference>
<dbReference type="InterPro" id="IPR029033">
    <property type="entry name" value="His_PPase_superfam"/>
</dbReference>
<dbReference type="SUPFAM" id="SSF53254">
    <property type="entry name" value="Phosphoglycerate mutase-like"/>
    <property type="match status" value="1"/>
</dbReference>
<proteinExistence type="predicted"/>
<dbReference type="RefSeq" id="WP_317940713.1">
    <property type="nucleotide sequence ID" value="NZ_JAUBDJ010000005.1"/>
</dbReference>
<dbReference type="InterPro" id="IPR013078">
    <property type="entry name" value="His_Pase_superF_clade-1"/>
</dbReference>
<sequence length="191" mass="21896">MDLIMIRHGQGEHTLDLPRSLQHNDPSLTALGIEQARKLKAQFPLVEDDVIFISPVSRTLETAAIFSENVNCRKIVSPLISPRMFPILPNKKTLPCDKILTLKKIKKDYPTFELDLESSAELWNDGINTMLDQVFEELARIFILKCRHLNKERVYVISHDGTITSYRQLITGQVLSREDFPSETGWFQLSC</sequence>
<dbReference type="AlphaFoldDB" id="A0AAW9A774"/>
<dbReference type="Proteomes" id="UP001271648">
    <property type="component" value="Unassembled WGS sequence"/>
</dbReference>
<dbReference type="EMBL" id="JAUBDJ010000005">
    <property type="protein sequence ID" value="MDW0117227.1"/>
    <property type="molecule type" value="Genomic_DNA"/>
</dbReference>